<feature type="non-terminal residue" evidence="1">
    <location>
        <position position="1"/>
    </location>
</feature>
<accession>A0A812TZI4</accession>
<organism evidence="1 2">
    <name type="scientific">Symbiodinium pilosum</name>
    <name type="common">Dinoflagellate</name>
    <dbReference type="NCBI Taxonomy" id="2952"/>
    <lineage>
        <taxon>Eukaryota</taxon>
        <taxon>Sar</taxon>
        <taxon>Alveolata</taxon>
        <taxon>Dinophyceae</taxon>
        <taxon>Suessiales</taxon>
        <taxon>Symbiodiniaceae</taxon>
        <taxon>Symbiodinium</taxon>
    </lineage>
</organism>
<sequence>VWVHRGVASRAPCREPCRELGPGCNTTLLDPEVDLLITEEGWGLSSANWIIRQSTWSMKFLHDALTAAHVELQLFGDQDAMILHLMNRQSLEAIQPGTGTGKADPIDRHAAVVPQFELNAYDALNALTMDCDAFVEGDLLVTFPQCKDAEGCNDVFELAADYAKDAKKQLPVDSGAWWQRRETVPTWA</sequence>
<protein>
    <submittedName>
        <fullName evidence="1">PpdK protein</fullName>
    </submittedName>
</protein>
<feature type="non-terminal residue" evidence="1">
    <location>
        <position position="188"/>
    </location>
</feature>
<proteinExistence type="predicted"/>
<evidence type="ECO:0000313" key="1">
    <source>
        <dbReference type="EMBL" id="CAE7545278.1"/>
    </source>
</evidence>
<keyword evidence="2" id="KW-1185">Reference proteome</keyword>
<reference evidence="1" key="1">
    <citation type="submission" date="2021-02" db="EMBL/GenBank/DDBJ databases">
        <authorList>
            <person name="Dougan E. K."/>
            <person name="Rhodes N."/>
            <person name="Thang M."/>
            <person name="Chan C."/>
        </authorList>
    </citation>
    <scope>NUCLEOTIDE SEQUENCE</scope>
</reference>
<evidence type="ECO:0000313" key="2">
    <source>
        <dbReference type="Proteomes" id="UP000649617"/>
    </source>
</evidence>
<comment type="caution">
    <text evidence="1">The sequence shown here is derived from an EMBL/GenBank/DDBJ whole genome shotgun (WGS) entry which is preliminary data.</text>
</comment>
<name>A0A812TZI4_SYMPI</name>
<gene>
    <name evidence="1" type="primary">ppdK</name>
    <name evidence="1" type="ORF">SPIL2461_LOCUS14463</name>
</gene>
<dbReference type="EMBL" id="CAJNIZ010033411">
    <property type="protein sequence ID" value="CAE7545278.1"/>
    <property type="molecule type" value="Genomic_DNA"/>
</dbReference>
<dbReference type="AlphaFoldDB" id="A0A812TZI4"/>
<dbReference type="OrthoDB" id="205108at2759"/>
<dbReference type="Proteomes" id="UP000649617">
    <property type="component" value="Unassembled WGS sequence"/>
</dbReference>